<evidence type="ECO:0000256" key="1">
    <source>
        <dbReference type="SAM" id="MobiDB-lite"/>
    </source>
</evidence>
<feature type="region of interest" description="Disordered" evidence="1">
    <location>
        <begin position="68"/>
        <end position="94"/>
    </location>
</feature>
<evidence type="ECO:0000313" key="3">
    <source>
        <dbReference type="EMBL" id="PWV99968.1"/>
    </source>
</evidence>
<accession>A0A317PH62</accession>
<comment type="caution">
    <text evidence="3">The sequence shown here is derived from an EMBL/GenBank/DDBJ whole genome shotgun (WGS) entry which is preliminary data.</text>
</comment>
<dbReference type="AlphaFoldDB" id="A0A317PH62"/>
<name>A0A317PH62_9HYPH</name>
<gene>
    <name evidence="3" type="ORF">DFR52_103169</name>
</gene>
<evidence type="ECO:0000259" key="2">
    <source>
        <dbReference type="Pfam" id="PF13776"/>
    </source>
</evidence>
<organism evidence="3 4">
    <name type="scientific">Hoeflea marina</name>
    <dbReference type="NCBI Taxonomy" id="274592"/>
    <lineage>
        <taxon>Bacteria</taxon>
        <taxon>Pseudomonadati</taxon>
        <taxon>Pseudomonadota</taxon>
        <taxon>Alphaproteobacteria</taxon>
        <taxon>Hyphomicrobiales</taxon>
        <taxon>Rhizobiaceae</taxon>
        <taxon>Hoeflea</taxon>
    </lineage>
</organism>
<protein>
    <submittedName>
        <fullName evidence="3">Uncharacterized protein DUF4172</fullName>
    </submittedName>
</protein>
<sequence>MAWNLDHLDWPDFACDGAVIAPWRRGFSASQTLLSGIETRHLSTEAIKTSEIEGELLNRDSVQASIKYNPGLETPDRKGKPAEQGIAKMMTSRR</sequence>
<dbReference type="InterPro" id="IPR025230">
    <property type="entry name" value="DUF4172"/>
</dbReference>
<dbReference type="EMBL" id="QGTR01000003">
    <property type="protein sequence ID" value="PWV99968.1"/>
    <property type="molecule type" value="Genomic_DNA"/>
</dbReference>
<proteinExistence type="predicted"/>
<dbReference type="Proteomes" id="UP000246352">
    <property type="component" value="Unassembled WGS sequence"/>
</dbReference>
<dbReference type="Pfam" id="PF13776">
    <property type="entry name" value="DUF4172"/>
    <property type="match status" value="1"/>
</dbReference>
<evidence type="ECO:0000313" key="4">
    <source>
        <dbReference type="Proteomes" id="UP000246352"/>
    </source>
</evidence>
<reference evidence="3 4" key="1">
    <citation type="submission" date="2018-05" db="EMBL/GenBank/DDBJ databases">
        <title>Genomic Encyclopedia of Type Strains, Phase IV (KMG-IV): sequencing the most valuable type-strain genomes for metagenomic binning, comparative biology and taxonomic classification.</title>
        <authorList>
            <person name="Goeker M."/>
        </authorList>
    </citation>
    <scope>NUCLEOTIDE SEQUENCE [LARGE SCALE GENOMIC DNA]</scope>
    <source>
        <strain evidence="3 4">DSM 16791</strain>
    </source>
</reference>
<keyword evidence="4" id="KW-1185">Reference proteome</keyword>
<feature type="domain" description="DUF4172" evidence="2">
    <location>
        <begin position="3"/>
        <end position="69"/>
    </location>
</feature>